<dbReference type="Proteomes" id="UP000233040">
    <property type="component" value="Unassembled WGS sequence"/>
</dbReference>
<reference evidence="2" key="2">
    <citation type="submission" date="2025-09" db="UniProtKB">
        <authorList>
            <consortium name="Ensembl"/>
        </authorList>
    </citation>
    <scope>IDENTIFICATION</scope>
</reference>
<reference evidence="2" key="1">
    <citation type="submission" date="2025-08" db="UniProtKB">
        <authorList>
            <consortium name="Ensembl"/>
        </authorList>
    </citation>
    <scope>IDENTIFICATION</scope>
</reference>
<evidence type="ECO:0000313" key="2">
    <source>
        <dbReference type="Ensembl" id="ENSCCAP00000034046.1"/>
    </source>
</evidence>
<dbReference type="GeneTree" id="ENSGT00390000005763"/>
<protein>
    <submittedName>
        <fullName evidence="2">Mitochondrial ribosomal protein L52</fullName>
    </submittedName>
</protein>
<accession>A0A2K5S106</accession>
<sequence>MVQIFSTCYLLGELYCCHRKWTLDYRHGSSSSRSCKKKGSRKMFLNPKGLH</sequence>
<dbReference type="Ensembl" id="ENSCCAT00000051818.1">
    <property type="protein sequence ID" value="ENSCCAP00000034046.1"/>
    <property type="gene ID" value="ENSCCAG00000035013.1"/>
</dbReference>
<gene>
    <name evidence="2" type="primary">MRPL52</name>
</gene>
<name>A0A2K5S106_CEBIM</name>
<keyword evidence="3" id="KW-1185">Reference proteome</keyword>
<proteinExistence type="predicted"/>
<organism evidence="2 3">
    <name type="scientific">Cebus imitator</name>
    <name type="common">Panamanian white-faced capuchin</name>
    <name type="synonym">Cebus capucinus imitator</name>
    <dbReference type="NCBI Taxonomy" id="2715852"/>
    <lineage>
        <taxon>Eukaryota</taxon>
        <taxon>Metazoa</taxon>
        <taxon>Chordata</taxon>
        <taxon>Craniata</taxon>
        <taxon>Vertebrata</taxon>
        <taxon>Euteleostomi</taxon>
        <taxon>Mammalia</taxon>
        <taxon>Eutheria</taxon>
        <taxon>Euarchontoglires</taxon>
        <taxon>Primates</taxon>
        <taxon>Haplorrhini</taxon>
        <taxon>Platyrrhini</taxon>
        <taxon>Cebidae</taxon>
        <taxon>Cebinae</taxon>
        <taxon>Cebus</taxon>
    </lineage>
</organism>
<dbReference type="AlphaFoldDB" id="A0A2K5S106"/>
<feature type="region of interest" description="Disordered" evidence="1">
    <location>
        <begin position="26"/>
        <end position="51"/>
    </location>
</feature>
<evidence type="ECO:0000313" key="3">
    <source>
        <dbReference type="Proteomes" id="UP000233040"/>
    </source>
</evidence>
<evidence type="ECO:0000256" key="1">
    <source>
        <dbReference type="SAM" id="MobiDB-lite"/>
    </source>
</evidence>